<feature type="domain" description="Ferritin/DPS" evidence="3">
    <location>
        <begin position="23"/>
        <end position="166"/>
    </location>
</feature>
<evidence type="ECO:0000256" key="1">
    <source>
        <dbReference type="ARBA" id="ARBA00009497"/>
    </source>
</evidence>
<dbReference type="Proteomes" id="UP000035067">
    <property type="component" value="Unassembled WGS sequence"/>
</dbReference>
<dbReference type="GO" id="GO:0008199">
    <property type="term" value="F:ferric iron binding"/>
    <property type="evidence" value="ECO:0007669"/>
    <property type="project" value="InterPro"/>
</dbReference>
<dbReference type="InterPro" id="IPR002177">
    <property type="entry name" value="DPS_DNA-bd"/>
</dbReference>
<dbReference type="Gene3D" id="1.20.1260.10">
    <property type="match status" value="1"/>
</dbReference>
<dbReference type="SUPFAM" id="SSF47240">
    <property type="entry name" value="Ferritin-like"/>
    <property type="match status" value="1"/>
</dbReference>
<dbReference type="InterPro" id="IPR009078">
    <property type="entry name" value="Ferritin-like_SF"/>
</dbReference>
<evidence type="ECO:0000313" key="5">
    <source>
        <dbReference type="Proteomes" id="UP000035067"/>
    </source>
</evidence>
<dbReference type="NCBIfam" id="NF006975">
    <property type="entry name" value="PRK09448.1"/>
    <property type="match status" value="1"/>
</dbReference>
<dbReference type="EMBL" id="JXQG01000012">
    <property type="protein sequence ID" value="KKZ12742.1"/>
    <property type="molecule type" value="Genomic_DNA"/>
</dbReference>
<dbReference type="PANTHER" id="PTHR42932">
    <property type="entry name" value="GENERAL STRESS PROTEIN 20U"/>
    <property type="match status" value="1"/>
</dbReference>
<dbReference type="CDD" id="cd01043">
    <property type="entry name" value="DPS"/>
    <property type="match status" value="1"/>
</dbReference>
<dbReference type="PIRSF" id="PIRSF005900">
    <property type="entry name" value="Dps"/>
    <property type="match status" value="1"/>
</dbReference>
<dbReference type="AlphaFoldDB" id="A0A0G2J590"/>
<dbReference type="InterPro" id="IPR023188">
    <property type="entry name" value="DPS_DNA-bd_CS"/>
</dbReference>
<gene>
    <name evidence="4" type="ORF">TE42_03165</name>
</gene>
<dbReference type="GO" id="GO:0016722">
    <property type="term" value="F:oxidoreductase activity, acting on metal ions"/>
    <property type="evidence" value="ECO:0007669"/>
    <property type="project" value="InterPro"/>
</dbReference>
<evidence type="ECO:0000256" key="2">
    <source>
        <dbReference type="RuleBase" id="RU003875"/>
    </source>
</evidence>
<evidence type="ECO:0000259" key="3">
    <source>
        <dbReference type="Pfam" id="PF00210"/>
    </source>
</evidence>
<comment type="caution">
    <text evidence="4">The sequence shown here is derived from an EMBL/GenBank/DDBJ whole genome shotgun (WGS) entry which is preliminary data.</text>
</comment>
<dbReference type="PATRIC" id="fig|1604020.3.peg.2380"/>
<reference evidence="4 5" key="1">
    <citation type="submission" date="2015-01" db="EMBL/GenBank/DDBJ databases">
        <title>Lifestyle Evolution in Cyanobacterial Symbionts of Sponges.</title>
        <authorList>
            <person name="Burgsdorf I."/>
            <person name="Slaby B.M."/>
            <person name="Handley K.M."/>
            <person name="Haber M."/>
            <person name="Blom J."/>
            <person name="Marshall C.W."/>
            <person name="Gilbert J.A."/>
            <person name="Hentschel U."/>
            <person name="Steindler L."/>
        </authorList>
    </citation>
    <scope>NUCLEOTIDE SEQUENCE [LARGE SCALE GENOMIC DNA]</scope>
    <source>
        <strain evidence="4">SP3</strain>
    </source>
</reference>
<dbReference type="InterPro" id="IPR008331">
    <property type="entry name" value="Ferritin_DPS_dom"/>
</dbReference>
<dbReference type="InterPro" id="IPR012347">
    <property type="entry name" value="Ferritin-like"/>
</dbReference>
<sequence>MDPALHASKIDLPETTRKEMAVLLNARLADAVDLSTQMKQAHWNVKGTSFIALHELFDAIHGETLTHVDNLAERIVAMGGVAFGTASVAAHQSGLPTYPLDIVSGSDHVEAVSVALAAFGRAIRTAIATAGAAGDADTEDLFVEISRAVDKSLWLVEAHAQGGERM</sequence>
<proteinExistence type="inferred from homology"/>
<organism evidence="4 5">
    <name type="scientific">Candidatus Synechococcus spongiarum SP3</name>
    <dbReference type="NCBI Taxonomy" id="1604020"/>
    <lineage>
        <taxon>Bacteria</taxon>
        <taxon>Bacillati</taxon>
        <taxon>Cyanobacteriota</taxon>
        <taxon>Cyanophyceae</taxon>
        <taxon>Synechococcales</taxon>
        <taxon>Synechococcaceae</taxon>
        <taxon>Synechococcus</taxon>
    </lineage>
</organism>
<dbReference type="PROSITE" id="PS00818">
    <property type="entry name" value="DPS_1"/>
    <property type="match status" value="1"/>
</dbReference>
<comment type="similarity">
    <text evidence="1 2">Belongs to the Dps family.</text>
</comment>
<dbReference type="PRINTS" id="PR01346">
    <property type="entry name" value="HELNAPAPROT"/>
</dbReference>
<dbReference type="Pfam" id="PF00210">
    <property type="entry name" value="Ferritin"/>
    <property type="match status" value="1"/>
</dbReference>
<accession>A0A0G2J590</accession>
<evidence type="ECO:0000313" key="4">
    <source>
        <dbReference type="EMBL" id="KKZ12742.1"/>
    </source>
</evidence>
<protein>
    <recommendedName>
        <fullName evidence="3">Ferritin/DPS domain-containing protein</fullName>
    </recommendedName>
</protein>
<name>A0A0G2J590_9SYNE</name>
<dbReference type="PANTHER" id="PTHR42932:SF3">
    <property type="entry name" value="DNA PROTECTION DURING STARVATION PROTEIN"/>
    <property type="match status" value="1"/>
</dbReference>